<dbReference type="HOGENOM" id="CLU_683110_0_0_5"/>
<evidence type="ECO:0000313" key="2">
    <source>
        <dbReference type="Proteomes" id="UP000002033"/>
    </source>
</evidence>
<name>D8JS73_HYPDA</name>
<keyword evidence="2" id="KW-1185">Reference proteome</keyword>
<reference evidence="2" key="1">
    <citation type="journal article" date="2011" name="J. Bacteriol.">
        <title>Genome sequences of eight morphologically diverse alphaproteobacteria.</title>
        <authorList>
            <consortium name="US DOE Joint Genome Institute"/>
            <person name="Brown P.J."/>
            <person name="Kysela D.T."/>
            <person name="Buechlein A."/>
            <person name="Hemmerich C."/>
            <person name="Brun Y.V."/>
        </authorList>
    </citation>
    <scope>NUCLEOTIDE SEQUENCE [LARGE SCALE GENOMIC DNA]</scope>
    <source>
        <strain evidence="2">ATCC 51888 / DSM 1869 / NCIB 11706 / TK 0415</strain>
    </source>
</reference>
<dbReference type="eggNOG" id="ENOG502ZBS3">
    <property type="taxonomic scope" value="Bacteria"/>
</dbReference>
<accession>D8JS73</accession>
<organism evidence="1 2">
    <name type="scientific">Hyphomicrobium denitrificans (strain ATCC 51888 / DSM 1869 / NCIMB 11706 / TK 0415)</name>
    <dbReference type="NCBI Taxonomy" id="582899"/>
    <lineage>
        <taxon>Bacteria</taxon>
        <taxon>Pseudomonadati</taxon>
        <taxon>Pseudomonadota</taxon>
        <taxon>Alphaproteobacteria</taxon>
        <taxon>Hyphomicrobiales</taxon>
        <taxon>Hyphomicrobiaceae</taxon>
        <taxon>Hyphomicrobium</taxon>
    </lineage>
</organism>
<dbReference type="EMBL" id="CP002083">
    <property type="protein sequence ID" value="ADJ22332.1"/>
    <property type="molecule type" value="Genomic_DNA"/>
</dbReference>
<proteinExistence type="predicted"/>
<gene>
    <name evidence="1" type="ordered locus">Hden_0511</name>
</gene>
<evidence type="ECO:0000313" key="1">
    <source>
        <dbReference type="EMBL" id="ADJ22332.1"/>
    </source>
</evidence>
<protein>
    <submittedName>
        <fullName evidence="1">Uncharacterized protein</fullName>
    </submittedName>
</protein>
<sequence length="409" mass="44852">MSALFVNCEISKKLPSFTPYETFMKRSTWAAVALSLSCAVVAILFDAPPAHGADHDIAKRQAVYREKLTAYAHAFEAYEALAEPYWKSISKKRSKRRARGSFEHLAARDYVLQQPPIYSGPPKPMNPEGAPSPAKDIPVVADFLREAKAQFGFVPETPASENDYKRAYVIAARAAGLTAAQCVRIYAFESGGDGKYDVQAGLEYDVPSARAISTALGYNQLLSTNSVELLAEAGDEFVSNLRAKANAAKGQRKDALLRKIAILRRMIAFSRSVPDRWNDHARLADTPKGIGIHALNLDVDIGPLLQVRKLLTSVEFAKRHGFDGSLSAAELEMMNLTGDGSGFEMVMMPDRLREKIPTSNFFQRGGYERNPVAANNNTVAKLIAATNAKMDTEAQLNGARTLATLFEKF</sequence>
<dbReference type="KEGG" id="hdn:Hden_0511"/>
<dbReference type="AlphaFoldDB" id="D8JS73"/>
<dbReference type="Proteomes" id="UP000002033">
    <property type="component" value="Chromosome"/>
</dbReference>